<dbReference type="Proteomes" id="UP001159364">
    <property type="component" value="Linkage Group LG05"/>
</dbReference>
<proteinExistence type="predicted"/>
<reference evidence="3 4" key="1">
    <citation type="submission" date="2021-09" db="EMBL/GenBank/DDBJ databases">
        <title>Genomic insights and catalytic innovation underlie evolution of tropane alkaloids biosynthesis.</title>
        <authorList>
            <person name="Wang Y.-J."/>
            <person name="Tian T."/>
            <person name="Huang J.-P."/>
            <person name="Huang S.-X."/>
        </authorList>
    </citation>
    <scope>NUCLEOTIDE SEQUENCE [LARGE SCALE GENOMIC DNA]</scope>
    <source>
        <strain evidence="3">KIB-2018</strain>
        <tissue evidence="3">Leaf</tissue>
    </source>
</reference>
<protein>
    <recommendedName>
        <fullName evidence="5">Late embryogenesis abundant protein LEA-2 subgroup domain-containing protein</fullName>
    </recommendedName>
</protein>
<name>A0AAV8TCA2_9ROSI</name>
<dbReference type="AlphaFoldDB" id="A0AAV8TCA2"/>
<accession>A0AAV8TCA2</accession>
<evidence type="ECO:0000256" key="1">
    <source>
        <dbReference type="ARBA" id="ARBA00004370"/>
    </source>
</evidence>
<dbReference type="EMBL" id="JAIWQS010000005">
    <property type="protein sequence ID" value="KAJ8763785.1"/>
    <property type="molecule type" value="Genomic_DNA"/>
</dbReference>
<organism evidence="3 4">
    <name type="scientific">Erythroxylum novogranatense</name>
    <dbReference type="NCBI Taxonomy" id="1862640"/>
    <lineage>
        <taxon>Eukaryota</taxon>
        <taxon>Viridiplantae</taxon>
        <taxon>Streptophyta</taxon>
        <taxon>Embryophyta</taxon>
        <taxon>Tracheophyta</taxon>
        <taxon>Spermatophyta</taxon>
        <taxon>Magnoliopsida</taxon>
        <taxon>eudicotyledons</taxon>
        <taxon>Gunneridae</taxon>
        <taxon>Pentapetalae</taxon>
        <taxon>rosids</taxon>
        <taxon>fabids</taxon>
        <taxon>Malpighiales</taxon>
        <taxon>Erythroxylaceae</taxon>
        <taxon>Erythroxylum</taxon>
    </lineage>
</organism>
<dbReference type="PANTHER" id="PTHR31234:SF72">
    <property type="entry name" value="NDR1_HIN1-LIKE PROTEIN 6"/>
    <property type="match status" value="1"/>
</dbReference>
<keyword evidence="4" id="KW-1185">Reference proteome</keyword>
<evidence type="ECO:0008006" key="5">
    <source>
        <dbReference type="Google" id="ProtNLM"/>
    </source>
</evidence>
<comment type="subcellular location">
    <subcellularLocation>
        <location evidence="1">Membrane</location>
    </subcellularLocation>
</comment>
<comment type="caution">
    <text evidence="3">The sequence shown here is derived from an EMBL/GenBank/DDBJ whole genome shotgun (WGS) entry which is preliminary data.</text>
</comment>
<evidence type="ECO:0000313" key="4">
    <source>
        <dbReference type="Proteomes" id="UP001159364"/>
    </source>
</evidence>
<sequence>MENGHYQPNYVVLNYTTSTDLKPPPQRRNVPVYHGRHNSGGHCCIRCPKMPVYNVEHFEVNEFNLHQDFSLYSEFLLSVRANNPNDHIAFVYGKDSSVAVLYSGSVLCSGKLPNYRQPHNNVSVINVVLKGKSEFGSGLQEALAEKQNSGTIPLLVMVYVPISVVLKQFPMREVLVYVNCSLLVDNLSSKKDARILSSTYNYSVGL</sequence>
<dbReference type="PANTHER" id="PTHR31234">
    <property type="entry name" value="LATE EMBRYOGENESIS ABUNDANT (LEA) HYDROXYPROLINE-RICH GLYCOPROTEIN FAMILY"/>
    <property type="match status" value="1"/>
</dbReference>
<keyword evidence="2" id="KW-0472">Membrane</keyword>
<evidence type="ECO:0000256" key="2">
    <source>
        <dbReference type="ARBA" id="ARBA00023136"/>
    </source>
</evidence>
<dbReference type="InterPro" id="IPR044839">
    <property type="entry name" value="NDR1-like"/>
</dbReference>
<gene>
    <name evidence="3" type="ORF">K2173_003567</name>
</gene>
<evidence type="ECO:0000313" key="3">
    <source>
        <dbReference type="EMBL" id="KAJ8763785.1"/>
    </source>
</evidence>
<dbReference type="GO" id="GO:0005886">
    <property type="term" value="C:plasma membrane"/>
    <property type="evidence" value="ECO:0007669"/>
    <property type="project" value="TreeGrafter"/>
</dbReference>
<dbReference type="GO" id="GO:0098542">
    <property type="term" value="P:defense response to other organism"/>
    <property type="evidence" value="ECO:0007669"/>
    <property type="project" value="InterPro"/>
</dbReference>